<evidence type="ECO:0000313" key="2">
    <source>
        <dbReference type="EMBL" id="KAJ4398844.1"/>
    </source>
</evidence>
<accession>A0A9W9D3Y6</accession>
<feature type="region of interest" description="Disordered" evidence="1">
    <location>
        <begin position="94"/>
        <end position="113"/>
    </location>
</feature>
<organism evidence="2 3">
    <name type="scientific">Didymella pomorum</name>
    <dbReference type="NCBI Taxonomy" id="749634"/>
    <lineage>
        <taxon>Eukaryota</taxon>
        <taxon>Fungi</taxon>
        <taxon>Dikarya</taxon>
        <taxon>Ascomycota</taxon>
        <taxon>Pezizomycotina</taxon>
        <taxon>Dothideomycetes</taxon>
        <taxon>Pleosporomycetidae</taxon>
        <taxon>Pleosporales</taxon>
        <taxon>Pleosporineae</taxon>
        <taxon>Didymellaceae</taxon>
        <taxon>Didymella</taxon>
    </lineage>
</organism>
<name>A0A9W9D3Y6_9PLEO</name>
<dbReference type="AlphaFoldDB" id="A0A9W9D3Y6"/>
<dbReference type="Proteomes" id="UP001140510">
    <property type="component" value="Unassembled WGS sequence"/>
</dbReference>
<gene>
    <name evidence="2" type="ORF">N0V91_009895</name>
</gene>
<dbReference type="OrthoDB" id="3894566at2759"/>
<proteinExistence type="predicted"/>
<protein>
    <submittedName>
        <fullName evidence="2">Uncharacterized protein</fullName>
    </submittedName>
</protein>
<reference evidence="2" key="1">
    <citation type="submission" date="2022-10" db="EMBL/GenBank/DDBJ databases">
        <title>Tapping the CABI collections for fungal endophytes: first genome assemblies for Collariella, Neodidymelliopsis, Ascochyta clinopodiicola, Didymella pomorum, Didymosphaeria variabile, Neocosmospora piperis and Neocucurbitaria cava.</title>
        <authorList>
            <person name="Hill R."/>
        </authorList>
    </citation>
    <scope>NUCLEOTIDE SEQUENCE</scope>
    <source>
        <strain evidence="2">IMI 355091</strain>
    </source>
</reference>
<dbReference type="EMBL" id="JAPEVA010000120">
    <property type="protein sequence ID" value="KAJ4398844.1"/>
    <property type="molecule type" value="Genomic_DNA"/>
</dbReference>
<keyword evidence="3" id="KW-1185">Reference proteome</keyword>
<comment type="caution">
    <text evidence="2">The sequence shown here is derived from an EMBL/GenBank/DDBJ whole genome shotgun (WGS) entry which is preliminary data.</text>
</comment>
<sequence>MSGRELDEAAERTGDDGVTLRLTLEVQRPHRNAFGFSVPTREDLSPRFLALLPLMKDARKLKMIVWPGLDWWNGPPEVSPLDLWRQRKALLKSTSADQAGQRQQQCETTSAKTSNTAPKLDAVTVAVGKILAQLPAVEELDLSVFIATGDLFRWDLPDVKWEKIQPWLDAPISKAVGKHLRKVTTSLTSVWQWPESELAGQQPFYVQKETRDDVASNRWRIERQAGWRAPMFEHLAQQLAGLDLPDTSVYETFERIDS</sequence>
<evidence type="ECO:0000256" key="1">
    <source>
        <dbReference type="SAM" id="MobiDB-lite"/>
    </source>
</evidence>
<evidence type="ECO:0000313" key="3">
    <source>
        <dbReference type="Proteomes" id="UP001140510"/>
    </source>
</evidence>